<name>A0A8T3AKQ3_DENNO</name>
<protein>
    <submittedName>
        <fullName evidence="1">Uncharacterized protein</fullName>
    </submittedName>
</protein>
<organism evidence="1 2">
    <name type="scientific">Dendrobium nobile</name>
    <name type="common">Orchid</name>
    <dbReference type="NCBI Taxonomy" id="94219"/>
    <lineage>
        <taxon>Eukaryota</taxon>
        <taxon>Viridiplantae</taxon>
        <taxon>Streptophyta</taxon>
        <taxon>Embryophyta</taxon>
        <taxon>Tracheophyta</taxon>
        <taxon>Spermatophyta</taxon>
        <taxon>Magnoliopsida</taxon>
        <taxon>Liliopsida</taxon>
        <taxon>Asparagales</taxon>
        <taxon>Orchidaceae</taxon>
        <taxon>Epidendroideae</taxon>
        <taxon>Malaxideae</taxon>
        <taxon>Dendrobiinae</taxon>
        <taxon>Dendrobium</taxon>
    </lineage>
</organism>
<comment type="caution">
    <text evidence="1">The sequence shown here is derived from an EMBL/GenBank/DDBJ whole genome shotgun (WGS) entry which is preliminary data.</text>
</comment>
<gene>
    <name evidence="1" type="ORF">KFK09_022718</name>
</gene>
<accession>A0A8T3AKQ3</accession>
<evidence type="ECO:0000313" key="1">
    <source>
        <dbReference type="EMBL" id="KAI0496402.1"/>
    </source>
</evidence>
<proteinExistence type="predicted"/>
<evidence type="ECO:0000313" key="2">
    <source>
        <dbReference type="Proteomes" id="UP000829196"/>
    </source>
</evidence>
<sequence>MTLLYEFDELNKKYIALSETHDSLTTLHFDLEKLFKELKACVNNLDHSEHYLKIIISALKSANEMLLKNVKAFQNNMFASTHHVMHLINLGIGILTIIC</sequence>
<reference evidence="1" key="1">
    <citation type="journal article" date="2022" name="Front. Genet.">
        <title>Chromosome-Scale Assembly of the Dendrobium nobile Genome Provides Insights Into the Molecular Mechanism of the Biosynthesis of the Medicinal Active Ingredient of Dendrobium.</title>
        <authorList>
            <person name="Xu Q."/>
            <person name="Niu S.-C."/>
            <person name="Li K.-L."/>
            <person name="Zheng P.-J."/>
            <person name="Zhang X.-J."/>
            <person name="Jia Y."/>
            <person name="Liu Y."/>
            <person name="Niu Y.-X."/>
            <person name="Yu L.-H."/>
            <person name="Chen D.-F."/>
            <person name="Zhang G.-Q."/>
        </authorList>
    </citation>
    <scope>NUCLEOTIDE SEQUENCE</scope>
    <source>
        <tissue evidence="1">Leaf</tissue>
    </source>
</reference>
<dbReference type="Proteomes" id="UP000829196">
    <property type="component" value="Unassembled WGS sequence"/>
</dbReference>
<keyword evidence="2" id="KW-1185">Reference proteome</keyword>
<dbReference type="EMBL" id="JAGYWB010000016">
    <property type="protein sequence ID" value="KAI0496402.1"/>
    <property type="molecule type" value="Genomic_DNA"/>
</dbReference>
<dbReference type="AlphaFoldDB" id="A0A8T3AKQ3"/>
<dbReference type="SMR" id="A0A8T3AKQ3"/>